<dbReference type="AlphaFoldDB" id="A0A0A9GZD3"/>
<dbReference type="EMBL" id="GBRH01167551">
    <property type="protein sequence ID" value="JAE30345.1"/>
    <property type="molecule type" value="Transcribed_RNA"/>
</dbReference>
<sequence>MDTQATQEFLAELKVLTHVHHLNLVGDLLIFLTKSIFESNCCYQLTVLLFCIFLRKSTIKLIRV</sequence>
<reference evidence="1" key="2">
    <citation type="journal article" date="2015" name="Data Brief">
        <title>Shoot transcriptome of the giant reed, Arundo donax.</title>
        <authorList>
            <person name="Barrero R.A."/>
            <person name="Guerrero F.D."/>
            <person name="Moolhuijzen P."/>
            <person name="Goolsby J.A."/>
            <person name="Tidwell J."/>
            <person name="Bellgard S.E."/>
            <person name="Bellgard M.I."/>
        </authorList>
    </citation>
    <scope>NUCLEOTIDE SEQUENCE</scope>
    <source>
        <tissue evidence="1">Shoot tissue taken approximately 20 cm above the soil surface</tissue>
    </source>
</reference>
<accession>A0A0A9GZD3</accession>
<reference evidence="1" key="1">
    <citation type="submission" date="2014-09" db="EMBL/GenBank/DDBJ databases">
        <authorList>
            <person name="Magalhaes I.L.F."/>
            <person name="Oliveira U."/>
            <person name="Santos F.R."/>
            <person name="Vidigal T.H.D.A."/>
            <person name="Brescovit A.D."/>
            <person name="Santos A.J."/>
        </authorList>
    </citation>
    <scope>NUCLEOTIDE SEQUENCE</scope>
    <source>
        <tissue evidence="1">Shoot tissue taken approximately 20 cm above the soil surface</tissue>
    </source>
</reference>
<proteinExistence type="predicted"/>
<organism evidence="1">
    <name type="scientific">Arundo donax</name>
    <name type="common">Giant reed</name>
    <name type="synonym">Donax arundinaceus</name>
    <dbReference type="NCBI Taxonomy" id="35708"/>
    <lineage>
        <taxon>Eukaryota</taxon>
        <taxon>Viridiplantae</taxon>
        <taxon>Streptophyta</taxon>
        <taxon>Embryophyta</taxon>
        <taxon>Tracheophyta</taxon>
        <taxon>Spermatophyta</taxon>
        <taxon>Magnoliopsida</taxon>
        <taxon>Liliopsida</taxon>
        <taxon>Poales</taxon>
        <taxon>Poaceae</taxon>
        <taxon>PACMAD clade</taxon>
        <taxon>Arundinoideae</taxon>
        <taxon>Arundineae</taxon>
        <taxon>Arundo</taxon>
    </lineage>
</organism>
<protein>
    <submittedName>
        <fullName evidence="1">Uncharacterized protein</fullName>
    </submittedName>
</protein>
<name>A0A0A9GZD3_ARUDO</name>
<evidence type="ECO:0000313" key="1">
    <source>
        <dbReference type="EMBL" id="JAE30345.1"/>
    </source>
</evidence>